<dbReference type="PANTHER" id="PTHR12935">
    <property type="entry name" value="GAMMA-GLUTAMYLCYCLOTRANSFERASE"/>
    <property type="match status" value="1"/>
</dbReference>
<evidence type="ECO:0000313" key="3">
    <source>
        <dbReference type="EMBL" id="GID66339.1"/>
    </source>
</evidence>
<dbReference type="GO" id="GO:0003839">
    <property type="term" value="F:gamma-glutamylcyclotransferase activity"/>
    <property type="evidence" value="ECO:0007669"/>
    <property type="project" value="InterPro"/>
</dbReference>
<dbReference type="InterPro" id="IPR036568">
    <property type="entry name" value="GGCT-like_sf"/>
</dbReference>
<gene>
    <name evidence="3" type="ORF">Acy02nite_42200</name>
</gene>
<dbReference type="SUPFAM" id="SSF110857">
    <property type="entry name" value="Gamma-glutamyl cyclotransferase-like"/>
    <property type="match status" value="1"/>
</dbReference>
<organism evidence="3 4">
    <name type="scientific">Actinoplanes cyaneus</name>
    <dbReference type="NCBI Taxonomy" id="52696"/>
    <lineage>
        <taxon>Bacteria</taxon>
        <taxon>Bacillati</taxon>
        <taxon>Actinomycetota</taxon>
        <taxon>Actinomycetes</taxon>
        <taxon>Micromonosporales</taxon>
        <taxon>Micromonosporaceae</taxon>
        <taxon>Actinoplanes</taxon>
    </lineage>
</organism>
<dbReference type="InterPro" id="IPR017939">
    <property type="entry name" value="G-Glutamylcylcotransferase"/>
</dbReference>
<evidence type="ECO:0000256" key="2">
    <source>
        <dbReference type="PIRSR" id="PIRSR617939-1"/>
    </source>
</evidence>
<reference evidence="3" key="1">
    <citation type="submission" date="2021-01" db="EMBL/GenBank/DDBJ databases">
        <title>Whole genome shotgun sequence of Actinoplanes cyaneus NBRC 14990.</title>
        <authorList>
            <person name="Komaki H."/>
            <person name="Tamura T."/>
        </authorList>
    </citation>
    <scope>NUCLEOTIDE SEQUENCE</scope>
    <source>
        <strain evidence="3">NBRC 14990</strain>
    </source>
</reference>
<evidence type="ECO:0000256" key="1">
    <source>
        <dbReference type="ARBA" id="ARBA00023239"/>
    </source>
</evidence>
<evidence type="ECO:0008006" key="5">
    <source>
        <dbReference type="Google" id="ProtNLM"/>
    </source>
</evidence>
<dbReference type="EMBL" id="BOMH01000031">
    <property type="protein sequence ID" value="GID66339.1"/>
    <property type="molecule type" value="Genomic_DNA"/>
</dbReference>
<keyword evidence="4" id="KW-1185">Reference proteome</keyword>
<feature type="active site" description="Proton acceptor" evidence="2">
    <location>
        <position position="37"/>
    </location>
</feature>
<sequence length="110" mass="11944">MGWEGAVTTIAESPGDRVFVSLYDVHPWDASQLDEVEGVPAGTYQKLTVRVSTLDGEVPAWVYVFAGYEGGLPTAWYLSEIATAAEKAGAPDDYVSELRHRPTRTATPEV</sequence>
<dbReference type="Gene3D" id="3.10.490.10">
    <property type="entry name" value="Gamma-glutamyl cyclotransferase-like"/>
    <property type="match status" value="1"/>
</dbReference>
<keyword evidence="1" id="KW-0456">Lyase</keyword>
<dbReference type="PANTHER" id="PTHR12935:SF0">
    <property type="entry name" value="GAMMA-GLUTAMYLCYCLOTRANSFERASE"/>
    <property type="match status" value="1"/>
</dbReference>
<evidence type="ECO:0000313" key="4">
    <source>
        <dbReference type="Proteomes" id="UP000619479"/>
    </source>
</evidence>
<accession>A0A919IIB8</accession>
<comment type="caution">
    <text evidence="3">The sequence shown here is derived from an EMBL/GenBank/DDBJ whole genome shotgun (WGS) entry which is preliminary data.</text>
</comment>
<name>A0A919IIB8_9ACTN</name>
<protein>
    <recommendedName>
        <fullName evidence="5">Gamma-glutamylcyclotransferase</fullName>
    </recommendedName>
</protein>
<dbReference type="AlphaFoldDB" id="A0A919IIB8"/>
<dbReference type="Proteomes" id="UP000619479">
    <property type="component" value="Unassembled WGS sequence"/>
</dbReference>
<proteinExistence type="predicted"/>
<dbReference type="CDD" id="cd06661">
    <property type="entry name" value="GGCT_like"/>
    <property type="match status" value="1"/>
</dbReference>
<dbReference type="Pfam" id="PF13772">
    <property type="entry name" value="AIG2_2"/>
    <property type="match status" value="1"/>
</dbReference>
<dbReference type="InterPro" id="IPR013024">
    <property type="entry name" value="GGCT-like"/>
</dbReference>